<feature type="transmembrane region" description="Helical" evidence="1">
    <location>
        <begin position="52"/>
        <end position="70"/>
    </location>
</feature>
<feature type="transmembrane region" description="Helical" evidence="1">
    <location>
        <begin position="188"/>
        <end position="206"/>
    </location>
</feature>
<feature type="transmembrane region" description="Helical" evidence="1">
    <location>
        <begin position="98"/>
        <end position="119"/>
    </location>
</feature>
<gene>
    <name evidence="2" type="ORF">HMPREF0548_1461</name>
</gene>
<dbReference type="EMBL" id="ACGU01000067">
    <property type="protein sequence ID" value="EEJ71663.1"/>
    <property type="molecule type" value="Genomic_DNA"/>
</dbReference>
<organism evidence="2 3">
    <name type="scientific">Lactobacillus ultunensis DSM 16047</name>
    <dbReference type="NCBI Taxonomy" id="525365"/>
    <lineage>
        <taxon>Bacteria</taxon>
        <taxon>Bacillati</taxon>
        <taxon>Bacillota</taxon>
        <taxon>Bacilli</taxon>
        <taxon>Lactobacillales</taxon>
        <taxon>Lactobacillaceae</taxon>
        <taxon>Lactobacillus</taxon>
    </lineage>
</organism>
<dbReference type="eggNOG" id="ENOG50309M9">
    <property type="taxonomic scope" value="Bacteria"/>
</dbReference>
<protein>
    <submittedName>
        <fullName evidence="2">Uncharacterized protein</fullName>
    </submittedName>
</protein>
<keyword evidence="3" id="KW-1185">Reference proteome</keyword>
<proteinExistence type="predicted"/>
<accession>C2EP65</accession>
<reference evidence="2 3" key="1">
    <citation type="submission" date="2009-01" db="EMBL/GenBank/DDBJ databases">
        <authorList>
            <person name="Qin X."/>
            <person name="Bachman B."/>
            <person name="Battles P."/>
            <person name="Bell A."/>
            <person name="Bess C."/>
            <person name="Bickham C."/>
            <person name="Chaboub L."/>
            <person name="Chen D."/>
            <person name="Coyle M."/>
            <person name="Deiros D.R."/>
            <person name="Dinh H."/>
            <person name="Forbes L."/>
            <person name="Fowler G."/>
            <person name="Francisco L."/>
            <person name="Fu Q."/>
            <person name="Gubbala S."/>
            <person name="Hale W."/>
            <person name="Han Y."/>
            <person name="Hemphill L."/>
            <person name="Highlander S.K."/>
            <person name="Hirani K."/>
            <person name="Hogues M."/>
            <person name="Jackson L."/>
            <person name="Jakkamsetti A."/>
            <person name="Javaid M."/>
            <person name="Jiang H."/>
            <person name="Korchina V."/>
            <person name="Kovar C."/>
            <person name="Lara F."/>
            <person name="Lee S."/>
            <person name="Mata R."/>
            <person name="Mathew T."/>
            <person name="Moen C."/>
            <person name="Morales K."/>
            <person name="Munidasa M."/>
            <person name="Nazareth L."/>
            <person name="Ngo R."/>
            <person name="Nguyen L."/>
            <person name="Okwuonu G."/>
            <person name="Ongeri F."/>
            <person name="Patil S."/>
            <person name="Petrosino J."/>
            <person name="Pham C."/>
            <person name="Pham P."/>
            <person name="Pu L.-L."/>
            <person name="Puazo M."/>
            <person name="Raj R."/>
            <person name="Reid J."/>
            <person name="Rouhana J."/>
            <person name="Saada N."/>
            <person name="Shang Y."/>
            <person name="Simmons D."/>
            <person name="Thornton R."/>
            <person name="Warren J."/>
            <person name="Weissenberger G."/>
            <person name="Zhang J."/>
            <person name="Zhang L."/>
            <person name="Zhou C."/>
            <person name="Zhu D."/>
            <person name="Muzny D."/>
            <person name="Worley K."/>
            <person name="Gibbs R."/>
        </authorList>
    </citation>
    <scope>NUCLEOTIDE SEQUENCE [LARGE SCALE GENOMIC DNA]</scope>
    <source>
        <strain evidence="2 3">DSM 16047</strain>
    </source>
</reference>
<evidence type="ECO:0000256" key="1">
    <source>
        <dbReference type="SAM" id="Phobius"/>
    </source>
</evidence>
<sequence length="210" mass="23751">MNGHIDDHMNKGELTGWLRNRKWGKQILIGELIYVAILLLALVFYFPLFMHLIVFQGIVVLAYLVIGWVFDKKGATVKFKQHDSLWDTVTSIRFNKLFFIRMFEMIDFWVVLGAAIVFARQLWNDIWQKPLDSSLVENVTLYGDFLVIILLLAIDVIIIGANKKAMRISGFIALVSLVAIIFVQNSMLIPALVGIVGSVGVIALSLQTKL</sequence>
<feature type="transmembrane region" description="Helical" evidence="1">
    <location>
        <begin position="27"/>
        <end position="46"/>
    </location>
</feature>
<dbReference type="RefSeq" id="WP_007125956.1">
    <property type="nucleotide sequence ID" value="NZ_AZFO01000018.1"/>
</dbReference>
<dbReference type="OrthoDB" id="2326977at2"/>
<name>C2EP65_9LACO</name>
<feature type="transmembrane region" description="Helical" evidence="1">
    <location>
        <begin position="139"/>
        <end position="158"/>
    </location>
</feature>
<evidence type="ECO:0000313" key="2">
    <source>
        <dbReference type="EMBL" id="EEJ71663.1"/>
    </source>
</evidence>
<evidence type="ECO:0000313" key="3">
    <source>
        <dbReference type="Proteomes" id="UP000005583"/>
    </source>
</evidence>
<dbReference type="STRING" id="525365.HMPREF0548_1461"/>
<keyword evidence="1" id="KW-0812">Transmembrane</keyword>
<dbReference type="HOGENOM" id="CLU_112417_0_0_9"/>
<feature type="transmembrane region" description="Helical" evidence="1">
    <location>
        <begin position="165"/>
        <end position="182"/>
    </location>
</feature>
<dbReference type="Proteomes" id="UP000005583">
    <property type="component" value="Unassembled WGS sequence"/>
</dbReference>
<keyword evidence="1" id="KW-0472">Membrane</keyword>
<comment type="caution">
    <text evidence="2">The sequence shown here is derived from an EMBL/GenBank/DDBJ whole genome shotgun (WGS) entry which is preliminary data.</text>
</comment>
<keyword evidence="1" id="KW-1133">Transmembrane helix</keyword>
<dbReference type="AlphaFoldDB" id="C2EP65"/>